<dbReference type="Proteomes" id="UP000007882">
    <property type="component" value="Chromosome"/>
</dbReference>
<dbReference type="KEGG" id="ams:AMIS_20690"/>
<protein>
    <submittedName>
        <fullName evidence="1">Uncharacterized protein</fullName>
    </submittedName>
</protein>
<reference evidence="1 2" key="1">
    <citation type="submission" date="2012-02" db="EMBL/GenBank/DDBJ databases">
        <title>Complete genome sequence of Actinoplanes missouriensis 431 (= NBRC 102363).</title>
        <authorList>
            <person name="Ohnishi Y."/>
            <person name="Ishikawa J."/>
            <person name="Sekine M."/>
            <person name="Hosoyama A."/>
            <person name="Harada T."/>
            <person name="Narita H."/>
            <person name="Hata T."/>
            <person name="Konno Y."/>
            <person name="Tutikane K."/>
            <person name="Fujita N."/>
            <person name="Horinouchi S."/>
            <person name="Hayakawa M."/>
        </authorList>
    </citation>
    <scope>NUCLEOTIDE SEQUENCE [LARGE SCALE GENOMIC DNA]</scope>
    <source>
        <strain evidence="2">ATCC 14538 / DSM 43046 / CBS 188.64 / JCM 3121 / NBRC 102363 / NCIMB 12654 / NRRL B-3342 / UNCC 431</strain>
    </source>
</reference>
<evidence type="ECO:0000313" key="2">
    <source>
        <dbReference type="Proteomes" id="UP000007882"/>
    </source>
</evidence>
<dbReference type="STRING" id="512565.AMIS_20690"/>
<keyword evidence="2" id="KW-1185">Reference proteome</keyword>
<dbReference type="AlphaFoldDB" id="I0H2Q2"/>
<proteinExistence type="predicted"/>
<gene>
    <name evidence="1" type="ordered locus">AMIS_20690</name>
</gene>
<dbReference type="HOGENOM" id="CLU_2968950_0_0_11"/>
<dbReference type="EMBL" id="AP012319">
    <property type="protein sequence ID" value="BAL87289.1"/>
    <property type="molecule type" value="Genomic_DNA"/>
</dbReference>
<dbReference type="PATRIC" id="fig|512565.3.peg.2070"/>
<name>I0H2Q2_ACTM4</name>
<dbReference type="OrthoDB" id="9963272at2"/>
<sequence length="58" mass="6567">MQLDPAVLLGQIQQDYPIEFKLAEQAAIIAMQQREIDRLTALAQAAQPAFNGFEEHRE</sequence>
<evidence type="ECO:0000313" key="1">
    <source>
        <dbReference type="EMBL" id="BAL87289.1"/>
    </source>
</evidence>
<dbReference type="RefSeq" id="WP_014442184.1">
    <property type="nucleotide sequence ID" value="NC_017093.1"/>
</dbReference>
<organism evidence="1 2">
    <name type="scientific">Actinoplanes missouriensis (strain ATCC 14538 / DSM 43046 / CBS 188.64 / JCM 3121 / NBRC 102363 / NCIMB 12654 / NRRL B-3342 / UNCC 431)</name>
    <dbReference type="NCBI Taxonomy" id="512565"/>
    <lineage>
        <taxon>Bacteria</taxon>
        <taxon>Bacillati</taxon>
        <taxon>Actinomycetota</taxon>
        <taxon>Actinomycetes</taxon>
        <taxon>Micromonosporales</taxon>
        <taxon>Micromonosporaceae</taxon>
        <taxon>Actinoplanes</taxon>
    </lineage>
</organism>
<accession>I0H2Q2</accession>